<feature type="transmembrane region" description="Helical" evidence="1">
    <location>
        <begin position="75"/>
        <end position="93"/>
    </location>
</feature>
<dbReference type="RefSeq" id="WP_121848801.1">
    <property type="nucleotide sequence ID" value="NZ_CP032050.1"/>
</dbReference>
<evidence type="ECO:0000313" key="3">
    <source>
        <dbReference type="Proteomes" id="UP000276309"/>
    </source>
</evidence>
<gene>
    <name evidence="2" type="ORF">D1013_10595</name>
</gene>
<evidence type="ECO:0000313" key="2">
    <source>
        <dbReference type="EMBL" id="AYN67785.1"/>
    </source>
</evidence>
<dbReference type="OrthoDB" id="981524at2"/>
<dbReference type="AlphaFoldDB" id="A0A3G2L6A2"/>
<organism evidence="2 3">
    <name type="scientific">Euzebyella marina</name>
    <dbReference type="NCBI Taxonomy" id="1761453"/>
    <lineage>
        <taxon>Bacteria</taxon>
        <taxon>Pseudomonadati</taxon>
        <taxon>Bacteroidota</taxon>
        <taxon>Flavobacteriia</taxon>
        <taxon>Flavobacteriales</taxon>
        <taxon>Flavobacteriaceae</taxon>
        <taxon>Euzebyella</taxon>
    </lineage>
</organism>
<dbReference type="KEGG" id="emar:D1013_10595"/>
<evidence type="ECO:0000256" key="1">
    <source>
        <dbReference type="SAM" id="Phobius"/>
    </source>
</evidence>
<keyword evidence="3" id="KW-1185">Reference proteome</keyword>
<dbReference type="Proteomes" id="UP000276309">
    <property type="component" value="Chromosome"/>
</dbReference>
<proteinExistence type="predicted"/>
<keyword evidence="1" id="KW-0812">Transmembrane</keyword>
<name>A0A3G2L6A2_9FLAO</name>
<dbReference type="EMBL" id="CP032050">
    <property type="protein sequence ID" value="AYN67785.1"/>
    <property type="molecule type" value="Genomic_DNA"/>
</dbReference>
<sequence>MSDLNKNNPFNTPKNYFEGFEEKLFEKLSSSESTLPEDDGFAIPKDYFDSFEGRLLDTLAEEKSKVISLRSNYRNYYYIAASIAAILLIAIFIKLGVSDEPTFDDLANSEIDAYFENNDIGLTSYEIADVIPIDQLEVYDVMESRFVEEQMVDYLNENIEDIEALNLDYDE</sequence>
<protein>
    <submittedName>
        <fullName evidence="2">Uncharacterized protein</fullName>
    </submittedName>
</protein>
<accession>A0A3G2L6A2</accession>
<reference evidence="2 3" key="1">
    <citation type="submission" date="2018-08" db="EMBL/GenBank/DDBJ databases">
        <title>The reduced genetic potential of extracellular carbohydrate catabolism in Euzebyella marina RN62, a Flavobacteriia bacterium isolated from the hadal water.</title>
        <authorList>
            <person name="Xue C."/>
        </authorList>
    </citation>
    <scope>NUCLEOTIDE SEQUENCE [LARGE SCALE GENOMIC DNA]</scope>
    <source>
        <strain evidence="2 3">RN62</strain>
    </source>
</reference>
<keyword evidence="1" id="KW-0472">Membrane</keyword>
<keyword evidence="1" id="KW-1133">Transmembrane helix</keyword>